<dbReference type="PANTHER" id="PTHR43767">
    <property type="entry name" value="LONG-CHAIN-FATTY-ACID--COA LIGASE"/>
    <property type="match status" value="1"/>
</dbReference>
<keyword evidence="5" id="KW-1185">Reference proteome</keyword>
<dbReference type="SUPFAM" id="SSF56801">
    <property type="entry name" value="Acetyl-CoA synthetase-like"/>
    <property type="match status" value="1"/>
</dbReference>
<dbReference type="RefSeq" id="WP_191320394.1">
    <property type="nucleotide sequence ID" value="NZ_BNCG01000017.1"/>
</dbReference>
<dbReference type="PROSITE" id="PS00455">
    <property type="entry name" value="AMP_BINDING"/>
    <property type="match status" value="1"/>
</dbReference>
<evidence type="ECO:0000313" key="5">
    <source>
        <dbReference type="Proteomes" id="UP001595704"/>
    </source>
</evidence>
<dbReference type="PANTHER" id="PTHR43767:SF1">
    <property type="entry name" value="NONRIBOSOMAL PEPTIDE SYNTHASE PES1 (EUROFUNG)-RELATED"/>
    <property type="match status" value="1"/>
</dbReference>
<name>A0ABV7UJK6_9HYPH</name>
<gene>
    <name evidence="4" type="ORF">ACFONL_12845</name>
</gene>
<feature type="domain" description="AMP-binding enzyme C-terminal" evidence="3">
    <location>
        <begin position="422"/>
        <end position="497"/>
    </location>
</feature>
<dbReference type="EMBL" id="JBHRYC010000061">
    <property type="protein sequence ID" value="MFC3638249.1"/>
    <property type="molecule type" value="Genomic_DNA"/>
</dbReference>
<evidence type="ECO:0000259" key="2">
    <source>
        <dbReference type="Pfam" id="PF00501"/>
    </source>
</evidence>
<evidence type="ECO:0000313" key="4">
    <source>
        <dbReference type="EMBL" id="MFC3638249.1"/>
    </source>
</evidence>
<comment type="caution">
    <text evidence="4">The sequence shown here is derived from an EMBL/GenBank/DDBJ whole genome shotgun (WGS) entry which is preliminary data.</text>
</comment>
<dbReference type="Pfam" id="PF13193">
    <property type="entry name" value="AMP-binding_C"/>
    <property type="match status" value="1"/>
</dbReference>
<dbReference type="Pfam" id="PF00501">
    <property type="entry name" value="AMP-binding"/>
    <property type="match status" value="1"/>
</dbReference>
<dbReference type="Proteomes" id="UP001595704">
    <property type="component" value="Unassembled WGS sequence"/>
</dbReference>
<dbReference type="Gene3D" id="3.40.50.12780">
    <property type="entry name" value="N-terminal domain of ligase-like"/>
    <property type="match status" value="1"/>
</dbReference>
<dbReference type="InterPro" id="IPR020845">
    <property type="entry name" value="AMP-binding_CS"/>
</dbReference>
<dbReference type="Gene3D" id="3.30.300.30">
    <property type="match status" value="1"/>
</dbReference>
<sequence length="515" mass="55700">MGWIKSGDRTLSGPEFNARALRAAGALESLGVRKGDGVALYLRNELAYFEASFGVGMLGAYSIPVNWHYTADEAEYLLRDSGVKVLLIHADLLPPIAHAIPEGVAVVMVETPPEIIVAYGLADVAPPAGATLWRNLLANAAPLAREPEPAPSSIIYTSGTTGRPKGVKRPTPTEAQIAAANAMLGWSYGYADHLQGRRSPEEITTAIIGPVYHAAPNAHSAFSIRIGANVVVTPRFDPEGLLRLIEQERITHLNMVPIMFKRLLQLPNEVKQRYDLSSLQYVTHAAAPCPLEVKRAMIAWWGPVINEYYGSTEMGNVTNLSSEEWLKHPGSVGRVMPGVSVRVITETGEDAAPGVVGEVIGGPLTGLNFTYQNAPEKRASMERYGLVTPGDIGFFDADGFLYLCDRKNDMIISGGANIYPAEIEGELLKLPGVADCAVFGVPDDEFGESVMAVVQPAPGADLTADGLRAALRKTLTGYKVPRQIDFADSLPREDSGKIFKRKLREPYWAGRERAI</sequence>
<evidence type="ECO:0000256" key="1">
    <source>
        <dbReference type="SAM" id="MobiDB-lite"/>
    </source>
</evidence>
<dbReference type="InterPro" id="IPR025110">
    <property type="entry name" value="AMP-bd_C"/>
</dbReference>
<dbReference type="InterPro" id="IPR042099">
    <property type="entry name" value="ANL_N_sf"/>
</dbReference>
<proteinExistence type="predicted"/>
<evidence type="ECO:0000259" key="3">
    <source>
        <dbReference type="Pfam" id="PF13193"/>
    </source>
</evidence>
<feature type="domain" description="AMP-dependent synthetase/ligase" evidence="2">
    <location>
        <begin position="7"/>
        <end position="359"/>
    </location>
</feature>
<dbReference type="InterPro" id="IPR045851">
    <property type="entry name" value="AMP-bd_C_sf"/>
</dbReference>
<accession>A0ABV7UJK6</accession>
<organism evidence="4 5">
    <name type="scientific">Camelimonas fluminis</name>
    <dbReference type="NCBI Taxonomy" id="1576911"/>
    <lineage>
        <taxon>Bacteria</taxon>
        <taxon>Pseudomonadati</taxon>
        <taxon>Pseudomonadota</taxon>
        <taxon>Alphaproteobacteria</taxon>
        <taxon>Hyphomicrobiales</taxon>
        <taxon>Chelatococcaceae</taxon>
        <taxon>Camelimonas</taxon>
    </lineage>
</organism>
<dbReference type="InterPro" id="IPR000873">
    <property type="entry name" value="AMP-dep_synth/lig_dom"/>
</dbReference>
<dbReference type="NCBIfam" id="NF009071">
    <property type="entry name" value="PRK12406.1"/>
    <property type="match status" value="1"/>
</dbReference>
<dbReference type="InterPro" id="IPR050237">
    <property type="entry name" value="ATP-dep_AMP-bd_enzyme"/>
</dbReference>
<feature type="region of interest" description="Disordered" evidence="1">
    <location>
        <begin position="151"/>
        <end position="170"/>
    </location>
</feature>
<protein>
    <submittedName>
        <fullName evidence="4">Acyl-CoA synthetase</fullName>
    </submittedName>
</protein>
<reference evidence="5" key="1">
    <citation type="journal article" date="2019" name="Int. J. Syst. Evol. Microbiol.">
        <title>The Global Catalogue of Microorganisms (GCM) 10K type strain sequencing project: providing services to taxonomists for standard genome sequencing and annotation.</title>
        <authorList>
            <consortium name="The Broad Institute Genomics Platform"/>
            <consortium name="The Broad Institute Genome Sequencing Center for Infectious Disease"/>
            <person name="Wu L."/>
            <person name="Ma J."/>
        </authorList>
    </citation>
    <scope>NUCLEOTIDE SEQUENCE [LARGE SCALE GENOMIC DNA]</scope>
    <source>
        <strain evidence="5">KCTC 42282</strain>
    </source>
</reference>